<name>A0AC61S9L5_9EURY</name>
<evidence type="ECO:0000313" key="2">
    <source>
        <dbReference type="Proteomes" id="UP000315423"/>
    </source>
</evidence>
<reference evidence="1" key="1">
    <citation type="submission" date="2018-09" db="EMBL/GenBank/DDBJ databases">
        <title>A genomic encyclopedia of anaerobic methanotrophic archaea.</title>
        <authorList>
            <person name="Skennerton C.T."/>
            <person name="Chadwick G.L."/>
            <person name="Laso-Perez R."/>
            <person name="Leu A.O."/>
            <person name="Speth D.R."/>
            <person name="Yu H."/>
            <person name="Morgan-Lang C."/>
            <person name="Hatzenpichler R."/>
            <person name="Goudeau D."/>
            <person name="Malmstrom R."/>
            <person name="Woyke T."/>
            <person name="Hallam S."/>
            <person name="Tyson G.W."/>
            <person name="Wegener G."/>
            <person name="Boetius A."/>
            <person name="Orphan V.J."/>
        </authorList>
    </citation>
    <scope>NUCLEOTIDE SEQUENCE</scope>
    <source>
        <strain evidence="1">CONS3730D10UFb2</strain>
    </source>
</reference>
<protein>
    <submittedName>
        <fullName evidence="1">Type III-B CRISPR module RAMP protein Cmr4</fullName>
    </submittedName>
</protein>
<organism evidence="1 2">
    <name type="scientific">Candidatus Methanomarinus sp</name>
    <dbReference type="NCBI Taxonomy" id="3386244"/>
    <lineage>
        <taxon>Archaea</taxon>
        <taxon>Methanobacteriati</taxon>
        <taxon>Methanobacteriota</taxon>
        <taxon>Stenosarchaea group</taxon>
        <taxon>Methanomicrobia</taxon>
        <taxon>Methanosarcinales</taxon>
        <taxon>ANME-2 cluster</taxon>
        <taxon>Candidatus Methanocomedenaceae</taxon>
        <taxon>Candidatus Methanomarinus</taxon>
    </lineage>
</organism>
<sequence length="308" mass="33249">MSKYLTMALDPIHIGTGGYQIGRVDNVIVREPATNLPKIPGSSIAGTTRTYTTYQEIEKESPSVKISCAGQDEEVSNKGATGHCGKCIVCKSFGYSKKDDRGSRQGLVYFSDGHILLFPVSTRLGPAWVTAPMILNGFGISLNDDNKTAKDAIIVGSQFTAESSLNLGWLNLPIDKSKTCPPIELDSPGQEIKELISDRIVVVPDSLIAQIVNSNLEVRTSVSIDPRTGAGIDGALFTSEAIPRSTILWFEMNVNNPNYFGYDDLSASKVKSAIISGFSLFETLGIGGMVTRGFGRLMIREMITNDGQ</sequence>
<proteinExistence type="predicted"/>
<dbReference type="EMBL" id="QYBA01000204">
    <property type="protein sequence ID" value="TKY91383.1"/>
    <property type="molecule type" value="Genomic_DNA"/>
</dbReference>
<comment type="caution">
    <text evidence="1">The sequence shown here is derived from an EMBL/GenBank/DDBJ whole genome shotgun (WGS) entry which is preliminary data.</text>
</comment>
<dbReference type="Proteomes" id="UP000315423">
    <property type="component" value="Unassembled WGS sequence"/>
</dbReference>
<accession>A0AC61S9L5</accession>
<evidence type="ECO:0000313" key="1">
    <source>
        <dbReference type="EMBL" id="TKY91383.1"/>
    </source>
</evidence>
<gene>
    <name evidence="1" type="primary">cmr4</name>
    <name evidence="1" type="ORF">C5S46_06060</name>
</gene>